<organism evidence="1 2">
    <name type="scientific">Caerostris darwini</name>
    <dbReference type="NCBI Taxonomy" id="1538125"/>
    <lineage>
        <taxon>Eukaryota</taxon>
        <taxon>Metazoa</taxon>
        <taxon>Ecdysozoa</taxon>
        <taxon>Arthropoda</taxon>
        <taxon>Chelicerata</taxon>
        <taxon>Arachnida</taxon>
        <taxon>Araneae</taxon>
        <taxon>Araneomorphae</taxon>
        <taxon>Entelegynae</taxon>
        <taxon>Araneoidea</taxon>
        <taxon>Araneidae</taxon>
        <taxon>Caerostris</taxon>
    </lineage>
</organism>
<evidence type="ECO:0000313" key="2">
    <source>
        <dbReference type="Proteomes" id="UP001054837"/>
    </source>
</evidence>
<accession>A0AAV4VLQ4</accession>
<gene>
    <name evidence="1" type="ORF">CDAR_217961</name>
</gene>
<dbReference type="Proteomes" id="UP001054837">
    <property type="component" value="Unassembled WGS sequence"/>
</dbReference>
<comment type="caution">
    <text evidence="1">The sequence shown here is derived from an EMBL/GenBank/DDBJ whole genome shotgun (WGS) entry which is preliminary data.</text>
</comment>
<name>A0AAV4VLQ4_9ARAC</name>
<reference evidence="1 2" key="1">
    <citation type="submission" date="2021-06" db="EMBL/GenBank/DDBJ databases">
        <title>Caerostris darwini draft genome.</title>
        <authorList>
            <person name="Kono N."/>
            <person name="Arakawa K."/>
        </authorList>
    </citation>
    <scope>NUCLEOTIDE SEQUENCE [LARGE SCALE GENOMIC DNA]</scope>
</reference>
<dbReference type="EMBL" id="BPLQ01013324">
    <property type="protein sequence ID" value="GIY71391.1"/>
    <property type="molecule type" value="Genomic_DNA"/>
</dbReference>
<protein>
    <submittedName>
        <fullName evidence="1">Uncharacterized protein</fullName>
    </submittedName>
</protein>
<dbReference type="AlphaFoldDB" id="A0AAV4VLQ4"/>
<keyword evidence="2" id="KW-1185">Reference proteome</keyword>
<sequence length="135" mass="15275">MNPATACIIQRAFNNSRRSSTICDPYGLTNQPRKLELLTEQRCKVRGIEPARMQTVRQSPILHDTRPESLRSTTEIGAPDRVHRDAKFEVSNLSARKPFVMLNFWSCEVVSSGHADAVSWNCVDDSLPQFVAFVR</sequence>
<evidence type="ECO:0000313" key="1">
    <source>
        <dbReference type="EMBL" id="GIY71391.1"/>
    </source>
</evidence>
<proteinExistence type="predicted"/>